<dbReference type="InterPro" id="IPR005271">
    <property type="entry name" value="CmoA"/>
</dbReference>
<organism evidence="6 7">
    <name type="scientific">Roseibacillus ishigakijimensis</name>
    <dbReference type="NCBI Taxonomy" id="454146"/>
    <lineage>
        <taxon>Bacteria</taxon>
        <taxon>Pseudomonadati</taxon>
        <taxon>Verrucomicrobiota</taxon>
        <taxon>Verrucomicrobiia</taxon>
        <taxon>Verrucomicrobiales</taxon>
        <taxon>Verrucomicrobiaceae</taxon>
        <taxon>Roseibacillus</taxon>
    </lineage>
</organism>
<dbReference type="GO" id="GO:0002098">
    <property type="term" value="P:tRNA wobble uridine modification"/>
    <property type="evidence" value="ECO:0007669"/>
    <property type="project" value="InterPro"/>
</dbReference>
<dbReference type="PANTHER" id="PTHR43861">
    <property type="entry name" value="TRANS-ACONITATE 2-METHYLTRANSFERASE-RELATED"/>
    <property type="match status" value="1"/>
</dbReference>
<evidence type="ECO:0000256" key="2">
    <source>
        <dbReference type="ARBA" id="ARBA00022691"/>
    </source>
</evidence>
<comment type="function">
    <text evidence="3">Catalyzes the conversion of S-adenosyl-L-methionine (SAM) to carboxy-S-adenosyl-L-methionine (Cx-SAM).</text>
</comment>
<dbReference type="Pfam" id="PF13649">
    <property type="entry name" value="Methyltransf_25"/>
    <property type="match status" value="1"/>
</dbReference>
<sequence length="237" mass="26468">MSRDQIYARNEPEGRFEFSEKVVTVFEDMIRRSVPGYGLTLTAIEAIAGREVPPGTRIYDLGCSLGAGVEAAWQGARDRAGEIHGVDSSPAMVKRARELLDLPGVAFHQGDATTWPLEKAGLIILNFTLQFIPLDERAGLLQRCHEALVPGGVLFLSEKFVSSDPAAEDWLRELHWQFKRQQGYSELEIARKRDSLEDVLLPETPEVHLARLRAAGFQPVTQVLQCLNFASWVGRKQ</sequence>
<dbReference type="AlphaFoldDB" id="A0A934RLN7"/>
<dbReference type="CDD" id="cd02440">
    <property type="entry name" value="AdoMet_MTases"/>
    <property type="match status" value="1"/>
</dbReference>
<accession>A0A934RLN7</accession>
<dbReference type="RefSeq" id="WP_200391473.1">
    <property type="nucleotide sequence ID" value="NZ_JAENIO010000017.1"/>
</dbReference>
<protein>
    <recommendedName>
        <fullName evidence="3">Carboxy-S-adenosyl-L-methionine synthase</fullName>
        <shortName evidence="3">Cx-SAM synthase</shortName>
        <ecNumber evidence="3">2.1.3.-</ecNumber>
    </recommendedName>
</protein>
<comment type="catalytic activity">
    <reaction evidence="3">
        <text>prephenate + S-adenosyl-L-methionine = carboxy-S-adenosyl-L-methionine + 3-phenylpyruvate + H2O</text>
        <dbReference type="Rhea" id="RHEA:51692"/>
        <dbReference type="ChEBI" id="CHEBI:15377"/>
        <dbReference type="ChEBI" id="CHEBI:18005"/>
        <dbReference type="ChEBI" id="CHEBI:29934"/>
        <dbReference type="ChEBI" id="CHEBI:59789"/>
        <dbReference type="ChEBI" id="CHEBI:134278"/>
    </reaction>
</comment>
<evidence type="ECO:0000256" key="3">
    <source>
        <dbReference type="HAMAP-Rule" id="MF_01589"/>
    </source>
</evidence>
<feature type="domain" description="Methyltransferase" evidence="5">
    <location>
        <begin position="58"/>
        <end position="152"/>
    </location>
</feature>
<feature type="binding site" evidence="3 4">
    <location>
        <position position="126"/>
    </location>
    <ligand>
        <name>S-adenosyl-L-methionine</name>
        <dbReference type="ChEBI" id="CHEBI:59789"/>
    </ligand>
</feature>
<dbReference type="InterPro" id="IPR041698">
    <property type="entry name" value="Methyltransf_25"/>
</dbReference>
<dbReference type="PIRSF" id="PIRSF006325">
    <property type="entry name" value="MeTrfase_bac"/>
    <property type="match status" value="1"/>
</dbReference>
<evidence type="ECO:0000256" key="1">
    <source>
        <dbReference type="ARBA" id="ARBA00022679"/>
    </source>
</evidence>
<feature type="binding site" evidence="3 4">
    <location>
        <position position="37"/>
    </location>
    <ligand>
        <name>S-adenosyl-L-methionine</name>
        <dbReference type="ChEBI" id="CHEBI:59789"/>
    </ligand>
</feature>
<reference evidence="6" key="1">
    <citation type="submission" date="2021-01" db="EMBL/GenBank/DDBJ databases">
        <title>Modified the classification status of verrucomicrobia.</title>
        <authorList>
            <person name="Feng X."/>
        </authorList>
    </citation>
    <scope>NUCLEOTIDE SEQUENCE</scope>
    <source>
        <strain evidence="6">KCTC 12986</strain>
    </source>
</reference>
<dbReference type="SUPFAM" id="SSF53335">
    <property type="entry name" value="S-adenosyl-L-methionine-dependent methyltransferases"/>
    <property type="match status" value="1"/>
</dbReference>
<dbReference type="InterPro" id="IPR029063">
    <property type="entry name" value="SAM-dependent_MTases_sf"/>
</dbReference>
<gene>
    <name evidence="3 6" type="primary">cmoA</name>
    <name evidence="6" type="ORF">JIN78_08190</name>
</gene>
<keyword evidence="7" id="KW-1185">Reference proteome</keyword>
<comment type="similarity">
    <text evidence="3">Belongs to the class I-like SAM-binding methyltransferase superfamily. Cx-SAM synthase family.</text>
</comment>
<dbReference type="EC" id="2.1.3.-" evidence="3"/>
<evidence type="ECO:0000313" key="7">
    <source>
        <dbReference type="Proteomes" id="UP000604083"/>
    </source>
</evidence>
<evidence type="ECO:0000259" key="5">
    <source>
        <dbReference type="Pfam" id="PF13649"/>
    </source>
</evidence>
<dbReference type="GO" id="GO:1904047">
    <property type="term" value="F:S-adenosyl-L-methionine binding"/>
    <property type="evidence" value="ECO:0007669"/>
    <property type="project" value="UniProtKB-UniRule"/>
</dbReference>
<dbReference type="Gene3D" id="3.40.50.150">
    <property type="entry name" value="Vaccinia Virus protein VP39"/>
    <property type="match status" value="1"/>
</dbReference>
<proteinExistence type="inferred from homology"/>
<evidence type="ECO:0000256" key="4">
    <source>
        <dbReference type="PIRSR" id="PIRSR006325-1"/>
    </source>
</evidence>
<dbReference type="PANTHER" id="PTHR43861:SF2">
    <property type="entry name" value="CARBOXY-S-ADENOSYL-L-METHIONINE SYNTHASE"/>
    <property type="match status" value="1"/>
</dbReference>
<evidence type="ECO:0000313" key="6">
    <source>
        <dbReference type="EMBL" id="MBK1834037.1"/>
    </source>
</evidence>
<dbReference type="GO" id="GO:0016743">
    <property type="term" value="F:carboxyl- or carbamoyltransferase activity"/>
    <property type="evidence" value="ECO:0007669"/>
    <property type="project" value="UniProtKB-UniRule"/>
</dbReference>
<comment type="caution">
    <text evidence="3">Lacks conserved residue(s) required for the propagation of feature annotation.</text>
</comment>
<dbReference type="HAMAP" id="MF_01589">
    <property type="entry name" value="Cx_SAM_synthase"/>
    <property type="match status" value="1"/>
</dbReference>
<name>A0A934RLN7_9BACT</name>
<keyword evidence="1 3" id="KW-0808">Transferase</keyword>
<keyword evidence="2 3" id="KW-0949">S-adenosyl-L-methionine</keyword>
<dbReference type="NCBIfam" id="TIGR00740">
    <property type="entry name" value="carboxy-S-adenosyl-L-methionine synthase CmoA"/>
    <property type="match status" value="1"/>
</dbReference>
<feature type="binding site" evidence="3 4">
    <location>
        <begin position="62"/>
        <end position="64"/>
    </location>
    <ligand>
        <name>S-adenosyl-L-methionine</name>
        <dbReference type="ChEBI" id="CHEBI:59789"/>
    </ligand>
</feature>
<dbReference type="EMBL" id="JAENIO010000017">
    <property type="protein sequence ID" value="MBK1834037.1"/>
    <property type="molecule type" value="Genomic_DNA"/>
</dbReference>
<comment type="caution">
    <text evidence="6">The sequence shown here is derived from an EMBL/GenBank/DDBJ whole genome shotgun (WGS) entry which is preliminary data.</text>
</comment>
<dbReference type="Proteomes" id="UP000604083">
    <property type="component" value="Unassembled WGS sequence"/>
</dbReference>
<feature type="binding site" evidence="3">
    <location>
        <position position="193"/>
    </location>
    <ligand>
        <name>S-adenosyl-L-methionine</name>
        <dbReference type="ChEBI" id="CHEBI:59789"/>
    </ligand>
</feature>